<dbReference type="SUPFAM" id="SSF55008">
    <property type="entry name" value="HMA, heavy metal-associated domain"/>
    <property type="match status" value="1"/>
</dbReference>
<feature type="region of interest" description="Disordered" evidence="1">
    <location>
        <begin position="71"/>
        <end position="174"/>
    </location>
</feature>
<dbReference type="AlphaFoldDB" id="A0A0K9NS46"/>
<dbReference type="OrthoDB" id="785270at2759"/>
<dbReference type="STRING" id="29655.A0A0K9NS46"/>
<accession>A0A0K9NS46</accession>
<comment type="caution">
    <text evidence="2">The sequence shown here is derived from an EMBL/GenBank/DDBJ whole genome shotgun (WGS) entry which is preliminary data.</text>
</comment>
<dbReference type="PANTHER" id="PTHR47488">
    <property type="entry name" value="HEAVY METAL TRANSPORT/DETOXIFICATION SUPERFAMILY PROTEIN"/>
    <property type="match status" value="1"/>
</dbReference>
<reference evidence="3" key="1">
    <citation type="journal article" date="2016" name="Nature">
        <title>The genome of the seagrass Zostera marina reveals angiosperm adaptation to the sea.</title>
        <authorList>
            <person name="Olsen J.L."/>
            <person name="Rouze P."/>
            <person name="Verhelst B."/>
            <person name="Lin Y.-C."/>
            <person name="Bayer T."/>
            <person name="Collen J."/>
            <person name="Dattolo E."/>
            <person name="De Paoli E."/>
            <person name="Dittami S."/>
            <person name="Maumus F."/>
            <person name="Michel G."/>
            <person name="Kersting A."/>
            <person name="Lauritano C."/>
            <person name="Lohaus R."/>
            <person name="Toepel M."/>
            <person name="Tonon T."/>
            <person name="Vanneste K."/>
            <person name="Amirebrahimi M."/>
            <person name="Brakel J."/>
            <person name="Bostroem C."/>
            <person name="Chovatia M."/>
            <person name="Grimwood J."/>
            <person name="Jenkins J.W."/>
            <person name="Jueterbock A."/>
            <person name="Mraz A."/>
            <person name="Stam W.T."/>
            <person name="Tice H."/>
            <person name="Bornberg-Bauer E."/>
            <person name="Green P.J."/>
            <person name="Pearson G.A."/>
            <person name="Procaccini G."/>
            <person name="Duarte C.M."/>
            <person name="Schmutz J."/>
            <person name="Reusch T.B.H."/>
            <person name="Van de Peer Y."/>
        </authorList>
    </citation>
    <scope>NUCLEOTIDE SEQUENCE [LARGE SCALE GENOMIC DNA]</scope>
    <source>
        <strain evidence="3">cv. Finnish</strain>
    </source>
</reference>
<evidence type="ECO:0000313" key="3">
    <source>
        <dbReference type="Proteomes" id="UP000036987"/>
    </source>
</evidence>
<proteinExistence type="predicted"/>
<feature type="compositionally biased region" description="Basic and acidic residues" evidence="1">
    <location>
        <begin position="78"/>
        <end position="166"/>
    </location>
</feature>
<sequence length="256" mass="28293">MADKIMILKVDLSCSLCRRKMKKVLKRHQDEWNIKKVNWDEKNNQITLSGPFDPDVLIKKLCCRACKSIKEINIPDPPPEKKPATPPAEKKPATPPPEKKPATPPPEKKPATPPPEKKPATPQPEKKPATPPPEKKPTTPPPEKKPATPPPEKKPATPPPEQEKKPPPPAPVIPQYPMFHMTGQICFCGPCHEKQRSCTCDCSYGHRSCVCDPYGGAGYGGAGYGYGWNYMPPPPVYGKPTCQFFCEEEPGSCTVM</sequence>
<dbReference type="Proteomes" id="UP000036987">
    <property type="component" value="Unassembled WGS sequence"/>
</dbReference>
<dbReference type="OMA" id="YGGPPPC"/>
<dbReference type="Gene3D" id="3.30.70.100">
    <property type="match status" value="1"/>
</dbReference>
<dbReference type="GO" id="GO:1900150">
    <property type="term" value="P:regulation of defense response to fungus"/>
    <property type="evidence" value="ECO:0007669"/>
    <property type="project" value="InterPro"/>
</dbReference>
<dbReference type="PANTHER" id="PTHR47488:SF7">
    <property type="entry name" value="HEAVY METAL TRANSPORT_DETOXIFICATION SUPERFAMILY PROTEIN"/>
    <property type="match status" value="1"/>
</dbReference>
<evidence type="ECO:0000313" key="2">
    <source>
        <dbReference type="EMBL" id="KMZ58897.1"/>
    </source>
</evidence>
<dbReference type="GO" id="GO:0046872">
    <property type="term" value="F:metal ion binding"/>
    <property type="evidence" value="ECO:0007669"/>
    <property type="project" value="InterPro"/>
</dbReference>
<evidence type="ECO:0008006" key="4">
    <source>
        <dbReference type="Google" id="ProtNLM"/>
    </source>
</evidence>
<evidence type="ECO:0000256" key="1">
    <source>
        <dbReference type="SAM" id="MobiDB-lite"/>
    </source>
</evidence>
<keyword evidence="3" id="KW-1185">Reference proteome</keyword>
<organism evidence="2 3">
    <name type="scientific">Zostera marina</name>
    <name type="common">Eelgrass</name>
    <dbReference type="NCBI Taxonomy" id="29655"/>
    <lineage>
        <taxon>Eukaryota</taxon>
        <taxon>Viridiplantae</taxon>
        <taxon>Streptophyta</taxon>
        <taxon>Embryophyta</taxon>
        <taxon>Tracheophyta</taxon>
        <taxon>Spermatophyta</taxon>
        <taxon>Magnoliopsida</taxon>
        <taxon>Liliopsida</taxon>
        <taxon>Zosteraceae</taxon>
        <taxon>Zostera</taxon>
    </lineage>
</organism>
<protein>
    <recommendedName>
        <fullName evidence="4">HMA domain-containing protein</fullName>
    </recommendedName>
</protein>
<dbReference type="EMBL" id="LFYR01001858">
    <property type="protein sequence ID" value="KMZ58897.1"/>
    <property type="molecule type" value="Genomic_DNA"/>
</dbReference>
<dbReference type="InterPro" id="IPR036163">
    <property type="entry name" value="HMA_dom_sf"/>
</dbReference>
<gene>
    <name evidence="2" type="ORF">ZOSMA_72G00580</name>
</gene>
<dbReference type="InterPro" id="IPR044169">
    <property type="entry name" value="PI21"/>
</dbReference>
<name>A0A0K9NS46_ZOSMR</name>